<evidence type="ECO:0000259" key="2">
    <source>
        <dbReference type="Pfam" id="PF02350"/>
    </source>
</evidence>
<evidence type="ECO:0000256" key="1">
    <source>
        <dbReference type="RuleBase" id="RU003513"/>
    </source>
</evidence>
<comment type="caution">
    <text evidence="3">The sequence shown here is derived from an EMBL/GenBank/DDBJ whole genome shotgun (WGS) entry which is preliminary data.</text>
</comment>
<dbReference type="Gene3D" id="3.40.50.2000">
    <property type="entry name" value="Glycogen Phosphorylase B"/>
    <property type="match status" value="2"/>
</dbReference>
<dbReference type="InterPro" id="IPR029767">
    <property type="entry name" value="WecB-like"/>
</dbReference>
<dbReference type="PANTHER" id="PTHR43174:SF1">
    <property type="entry name" value="UDP-N-ACETYLGLUCOSAMINE 2-EPIMERASE"/>
    <property type="match status" value="1"/>
</dbReference>
<evidence type="ECO:0000313" key="4">
    <source>
        <dbReference type="Proteomes" id="UP001416858"/>
    </source>
</evidence>
<feature type="domain" description="UDP-N-acetylglucosamine 2-epimerase" evidence="2">
    <location>
        <begin position="41"/>
        <end position="372"/>
    </location>
</feature>
<accession>A0ABP9VQD3</accession>
<reference evidence="3 4" key="1">
    <citation type="submission" date="2024-02" db="EMBL/GenBank/DDBJ databases">
        <title>Rhodopirellula caenicola NBRC 110016.</title>
        <authorList>
            <person name="Ichikawa N."/>
            <person name="Katano-Makiyama Y."/>
            <person name="Hidaka K."/>
        </authorList>
    </citation>
    <scope>NUCLEOTIDE SEQUENCE [LARGE SCALE GENOMIC DNA]</scope>
    <source>
        <strain evidence="3 4">NBRC 110016</strain>
    </source>
</reference>
<dbReference type="NCBIfam" id="TIGR00236">
    <property type="entry name" value="wecB"/>
    <property type="match status" value="1"/>
</dbReference>
<sequence length="386" mass="42201">MTQSKTQSQEPQSPDIVACVVGARPNFVKMGPILRGIAASAPAVQTRLVHTGQHYDDAMSDSFFRQLGLPQPDVHLSVGSGRQGEQTAKILDSYERWLLECDQPPSATLVVGDVNSTVGCALASVKLGIPVIHVEAGLRSFDRTMPEEINRVVTDAISELLLVSEPSGRENLLREGKRDESIRLCGNVMIDVLRSQLEAATALDPLAKMGLRKNQYVVWTMHRPSNVDDPELLRQLCESMMQIAERLPVVFPVHPRTRSRLEAIGLWQTLESSPSILATAPLSYHELLGLTSNAKIIITDSGGLQEEATALEIPCLTLRENTERPITVDEGTSVLVGHDVGLLVKLVDDVIANKFKQGRCPQLWDGSAGRRVGAEVAAFLVARKER</sequence>
<gene>
    <name evidence="3" type="primary">wbpI</name>
    <name evidence="3" type="ORF">Rcae01_02815</name>
</gene>
<keyword evidence="4" id="KW-1185">Reference proteome</keyword>
<proteinExistence type="inferred from homology"/>
<dbReference type="SUPFAM" id="SSF53756">
    <property type="entry name" value="UDP-Glycosyltransferase/glycogen phosphorylase"/>
    <property type="match status" value="1"/>
</dbReference>
<comment type="similarity">
    <text evidence="1">Belongs to the UDP-N-acetylglucosamine 2-epimerase family.</text>
</comment>
<protein>
    <submittedName>
        <fullName evidence="3">UDP-2,3-diacetamido-2,3-dideoxy-D-glucuronate 2-epimerase</fullName>
    </submittedName>
</protein>
<dbReference type="PANTHER" id="PTHR43174">
    <property type="entry name" value="UDP-N-ACETYLGLUCOSAMINE 2-EPIMERASE"/>
    <property type="match status" value="1"/>
</dbReference>
<evidence type="ECO:0000313" key="3">
    <source>
        <dbReference type="EMBL" id="GAA5507360.1"/>
    </source>
</evidence>
<dbReference type="InterPro" id="IPR003331">
    <property type="entry name" value="UDP_GlcNAc_Epimerase_2_dom"/>
</dbReference>
<keyword evidence="1" id="KW-0413">Isomerase</keyword>
<dbReference type="EMBL" id="BAABRO010000005">
    <property type="protein sequence ID" value="GAA5507360.1"/>
    <property type="molecule type" value="Genomic_DNA"/>
</dbReference>
<name>A0ABP9VQD3_9BACT</name>
<dbReference type="Pfam" id="PF02350">
    <property type="entry name" value="Epimerase_2"/>
    <property type="match status" value="1"/>
</dbReference>
<dbReference type="CDD" id="cd03786">
    <property type="entry name" value="GTB_UDP-GlcNAc_2-Epimerase"/>
    <property type="match status" value="1"/>
</dbReference>
<organism evidence="3 4">
    <name type="scientific">Novipirellula caenicola</name>
    <dbReference type="NCBI Taxonomy" id="1536901"/>
    <lineage>
        <taxon>Bacteria</taxon>
        <taxon>Pseudomonadati</taxon>
        <taxon>Planctomycetota</taxon>
        <taxon>Planctomycetia</taxon>
        <taxon>Pirellulales</taxon>
        <taxon>Pirellulaceae</taxon>
        <taxon>Novipirellula</taxon>
    </lineage>
</organism>
<dbReference type="Proteomes" id="UP001416858">
    <property type="component" value="Unassembled WGS sequence"/>
</dbReference>
<dbReference type="RefSeq" id="WP_345684230.1">
    <property type="nucleotide sequence ID" value="NZ_BAABRO010000005.1"/>
</dbReference>